<reference evidence="2" key="1">
    <citation type="submission" date="2021-01" db="EMBL/GenBank/DDBJ databases">
        <title>Whole genome shotgun sequence of Actinoplanes tereljensis NBRC 105297.</title>
        <authorList>
            <person name="Komaki H."/>
            <person name="Tamura T."/>
        </authorList>
    </citation>
    <scope>NUCLEOTIDE SEQUENCE</scope>
    <source>
        <strain evidence="2">NBRC 105297</strain>
    </source>
</reference>
<feature type="region of interest" description="Disordered" evidence="1">
    <location>
        <begin position="119"/>
        <end position="187"/>
    </location>
</feature>
<gene>
    <name evidence="2" type="ORF">Ate02nite_25730</name>
</gene>
<feature type="compositionally biased region" description="Polar residues" evidence="1">
    <location>
        <begin position="154"/>
        <end position="165"/>
    </location>
</feature>
<sequence>MTETGWPLIPREVLPAPIPAAKRRLPPRIVTPDGGRQLPFFGAETTEPSPADLAGLLAGPGRLGRMGGTARVSVEVDDAWRVHVLVAELLVRGLVAHWRPVDEDQDQDPQAGVRLEAHPLEDTPPEELDPWAESPAADDPPSPASPEDDEQGGEFSQTPAQSQKVSDGDETQEEGAEDPAPEQKPRFEVLTSYSSRLIGLARAWPEVTDQLFLSGPRLRLWVAAAGEPVAGGYALGLDRDKDLSAIDAALVRAGLAGRPSEDGKHYRIMGKKRVRRLAELVGERPGSAPEEMWPGGAGA</sequence>
<comment type="caution">
    <text evidence="2">The sequence shown here is derived from an EMBL/GenBank/DDBJ whole genome shotgun (WGS) entry which is preliminary data.</text>
</comment>
<evidence type="ECO:0000313" key="3">
    <source>
        <dbReference type="Proteomes" id="UP000623608"/>
    </source>
</evidence>
<organism evidence="2 3">
    <name type="scientific">Paractinoplanes tereljensis</name>
    <dbReference type="NCBI Taxonomy" id="571912"/>
    <lineage>
        <taxon>Bacteria</taxon>
        <taxon>Bacillati</taxon>
        <taxon>Actinomycetota</taxon>
        <taxon>Actinomycetes</taxon>
        <taxon>Micromonosporales</taxon>
        <taxon>Micromonosporaceae</taxon>
        <taxon>Paractinoplanes</taxon>
    </lineage>
</organism>
<protein>
    <submittedName>
        <fullName evidence="2">Uncharacterized protein</fullName>
    </submittedName>
</protein>
<dbReference type="Proteomes" id="UP000623608">
    <property type="component" value="Unassembled WGS sequence"/>
</dbReference>
<feature type="compositionally biased region" description="Acidic residues" evidence="1">
    <location>
        <begin position="168"/>
        <end position="180"/>
    </location>
</feature>
<dbReference type="AlphaFoldDB" id="A0A919NKJ0"/>
<dbReference type="EMBL" id="BOMY01000018">
    <property type="protein sequence ID" value="GIF19843.1"/>
    <property type="molecule type" value="Genomic_DNA"/>
</dbReference>
<evidence type="ECO:0000256" key="1">
    <source>
        <dbReference type="SAM" id="MobiDB-lite"/>
    </source>
</evidence>
<evidence type="ECO:0000313" key="2">
    <source>
        <dbReference type="EMBL" id="GIF19843.1"/>
    </source>
</evidence>
<name>A0A919NKJ0_9ACTN</name>
<accession>A0A919NKJ0</accession>
<keyword evidence="3" id="KW-1185">Reference proteome</keyword>
<proteinExistence type="predicted"/>